<keyword evidence="2" id="KW-0547">Nucleotide-binding</keyword>
<name>A0A9P6MBM5_9FUNG</name>
<dbReference type="PANTHER" id="PTHR22594">
    <property type="entry name" value="ASPARTYL/LYSYL-TRNA SYNTHETASE"/>
    <property type="match status" value="1"/>
</dbReference>
<feature type="domain" description="Aminoacyl-tRNA synthetase class II (D/K/N)" evidence="6">
    <location>
        <begin position="11"/>
        <end position="103"/>
    </location>
</feature>
<dbReference type="EMBL" id="JAAAHW010003154">
    <property type="protein sequence ID" value="KAF9987849.1"/>
    <property type="molecule type" value="Genomic_DNA"/>
</dbReference>
<protein>
    <recommendedName>
        <fullName evidence="6">Aminoacyl-tRNA synthetase class II (D/K/N) domain-containing protein</fullName>
    </recommendedName>
</protein>
<evidence type="ECO:0000313" key="7">
    <source>
        <dbReference type="EMBL" id="KAF9987849.1"/>
    </source>
</evidence>
<keyword evidence="4" id="KW-0648">Protein biosynthesis</keyword>
<dbReference type="SUPFAM" id="SSF55681">
    <property type="entry name" value="Class II aaRS and biotin synthetases"/>
    <property type="match status" value="1"/>
</dbReference>
<proteinExistence type="predicted"/>
<keyword evidence="5" id="KW-0030">Aminoacyl-tRNA synthetase</keyword>
<dbReference type="PANTHER" id="PTHR22594:SF5">
    <property type="entry name" value="ASPARTATE--TRNA LIGASE, MITOCHONDRIAL"/>
    <property type="match status" value="1"/>
</dbReference>
<evidence type="ECO:0000259" key="6">
    <source>
        <dbReference type="Pfam" id="PF00152"/>
    </source>
</evidence>
<evidence type="ECO:0000256" key="3">
    <source>
        <dbReference type="ARBA" id="ARBA00022840"/>
    </source>
</evidence>
<evidence type="ECO:0000313" key="8">
    <source>
        <dbReference type="Proteomes" id="UP000749646"/>
    </source>
</evidence>
<evidence type="ECO:0000256" key="1">
    <source>
        <dbReference type="ARBA" id="ARBA00022598"/>
    </source>
</evidence>
<dbReference type="InterPro" id="IPR004364">
    <property type="entry name" value="Aa-tRNA-synt_II"/>
</dbReference>
<dbReference type="InterPro" id="IPR045864">
    <property type="entry name" value="aa-tRNA-synth_II/BPL/LPL"/>
</dbReference>
<evidence type="ECO:0000256" key="5">
    <source>
        <dbReference type="ARBA" id="ARBA00023146"/>
    </source>
</evidence>
<dbReference type="InterPro" id="IPR002312">
    <property type="entry name" value="Asp/Asn-tRNA-synth_IIb"/>
</dbReference>
<dbReference type="GO" id="GO:0006422">
    <property type="term" value="P:aspartyl-tRNA aminoacylation"/>
    <property type="evidence" value="ECO:0007669"/>
    <property type="project" value="TreeGrafter"/>
</dbReference>
<accession>A0A9P6MBM5</accession>
<dbReference type="OrthoDB" id="439710at2759"/>
<dbReference type="GO" id="GO:0005739">
    <property type="term" value="C:mitochondrion"/>
    <property type="evidence" value="ECO:0007669"/>
    <property type="project" value="TreeGrafter"/>
</dbReference>
<sequence length="135" mass="14896">MAEDLHLLYSSPEKVRGQHYDLVLNGVEIGGGSIRIHSPKLQTFVFEHILKMTPLETSRFSHLIDALSFGCPPHGGIALGFDRMMAILCETASIRDVIAFPKSTSGRDLVVGSPSELTEQQLGEYKIRVVEDTQT</sequence>
<keyword evidence="1" id="KW-0436">Ligase</keyword>
<dbReference type="Pfam" id="PF00152">
    <property type="entry name" value="tRNA-synt_2"/>
    <property type="match status" value="1"/>
</dbReference>
<dbReference type="GO" id="GO:0004815">
    <property type="term" value="F:aspartate-tRNA ligase activity"/>
    <property type="evidence" value="ECO:0007669"/>
    <property type="project" value="TreeGrafter"/>
</dbReference>
<dbReference type="GO" id="GO:0005524">
    <property type="term" value="F:ATP binding"/>
    <property type="evidence" value="ECO:0007669"/>
    <property type="project" value="UniProtKB-KW"/>
</dbReference>
<organism evidence="7 8">
    <name type="scientific">Modicella reniformis</name>
    <dbReference type="NCBI Taxonomy" id="1440133"/>
    <lineage>
        <taxon>Eukaryota</taxon>
        <taxon>Fungi</taxon>
        <taxon>Fungi incertae sedis</taxon>
        <taxon>Mucoromycota</taxon>
        <taxon>Mortierellomycotina</taxon>
        <taxon>Mortierellomycetes</taxon>
        <taxon>Mortierellales</taxon>
        <taxon>Mortierellaceae</taxon>
        <taxon>Modicella</taxon>
    </lineage>
</organism>
<dbReference type="PRINTS" id="PR01042">
    <property type="entry name" value="TRNASYNTHASP"/>
</dbReference>
<keyword evidence="3" id="KW-0067">ATP-binding</keyword>
<evidence type="ECO:0000256" key="2">
    <source>
        <dbReference type="ARBA" id="ARBA00022741"/>
    </source>
</evidence>
<comment type="caution">
    <text evidence="7">The sequence shown here is derived from an EMBL/GenBank/DDBJ whole genome shotgun (WGS) entry which is preliminary data.</text>
</comment>
<dbReference type="Proteomes" id="UP000749646">
    <property type="component" value="Unassembled WGS sequence"/>
</dbReference>
<gene>
    <name evidence="7" type="ORF">BGZ65_001571</name>
</gene>
<dbReference type="Gene3D" id="3.30.930.10">
    <property type="entry name" value="Bira Bifunctional Protein, Domain 2"/>
    <property type="match status" value="1"/>
</dbReference>
<reference evidence="7" key="1">
    <citation type="journal article" date="2020" name="Fungal Divers.">
        <title>Resolving the Mortierellaceae phylogeny through synthesis of multi-gene phylogenetics and phylogenomics.</title>
        <authorList>
            <person name="Vandepol N."/>
            <person name="Liber J."/>
            <person name="Desiro A."/>
            <person name="Na H."/>
            <person name="Kennedy M."/>
            <person name="Barry K."/>
            <person name="Grigoriev I.V."/>
            <person name="Miller A.N."/>
            <person name="O'Donnell K."/>
            <person name="Stajich J.E."/>
            <person name="Bonito G."/>
        </authorList>
    </citation>
    <scope>NUCLEOTIDE SEQUENCE</scope>
    <source>
        <strain evidence="7">MES-2147</strain>
    </source>
</reference>
<keyword evidence="8" id="KW-1185">Reference proteome</keyword>
<dbReference type="AlphaFoldDB" id="A0A9P6MBM5"/>
<evidence type="ECO:0000256" key="4">
    <source>
        <dbReference type="ARBA" id="ARBA00022917"/>
    </source>
</evidence>